<dbReference type="OrthoDB" id="1522162at2"/>
<dbReference type="PANTHER" id="PTHR45947">
    <property type="entry name" value="SULFOQUINOVOSYL TRANSFERASE SQD2"/>
    <property type="match status" value="1"/>
</dbReference>
<dbReference type="AlphaFoldDB" id="A0A1I1CGF6"/>
<evidence type="ECO:0000313" key="3">
    <source>
        <dbReference type="EMBL" id="SFB59988.1"/>
    </source>
</evidence>
<dbReference type="EMBL" id="FOKK01000028">
    <property type="protein sequence ID" value="SFB59988.1"/>
    <property type="molecule type" value="Genomic_DNA"/>
</dbReference>
<keyword evidence="4" id="KW-1185">Reference proteome</keyword>
<dbReference type="CDD" id="cd03811">
    <property type="entry name" value="GT4_GT28_WabH-like"/>
    <property type="match status" value="1"/>
</dbReference>
<proteinExistence type="predicted"/>
<dbReference type="InterPro" id="IPR001296">
    <property type="entry name" value="Glyco_trans_1"/>
</dbReference>
<evidence type="ECO:0000259" key="2">
    <source>
        <dbReference type="Pfam" id="PF13439"/>
    </source>
</evidence>
<dbReference type="RefSeq" id="WP_092901651.1">
    <property type="nucleotide sequence ID" value="NZ_FOKK01000028.1"/>
</dbReference>
<keyword evidence="3" id="KW-0808">Transferase</keyword>
<dbReference type="SUPFAM" id="SSF53756">
    <property type="entry name" value="UDP-Glycosyltransferase/glycogen phosphorylase"/>
    <property type="match status" value="1"/>
</dbReference>
<name>A0A1I1CGF6_9BACT</name>
<dbReference type="InterPro" id="IPR050194">
    <property type="entry name" value="Glycosyltransferase_grp1"/>
</dbReference>
<evidence type="ECO:0000313" key="4">
    <source>
        <dbReference type="Proteomes" id="UP000198790"/>
    </source>
</evidence>
<reference evidence="3 4" key="1">
    <citation type="submission" date="2016-10" db="EMBL/GenBank/DDBJ databases">
        <authorList>
            <person name="de Groot N.N."/>
        </authorList>
    </citation>
    <scope>NUCLEOTIDE SEQUENCE [LARGE SCALE GENOMIC DNA]</scope>
    <source>
        <strain evidence="3 4">DSM 23399</strain>
    </source>
</reference>
<dbReference type="STRING" id="237018.SAMN04489723_12814"/>
<sequence length="361" mass="40382">MKIFQVIQKPQARGAELFACLLAQKLLEMNHEVILISVFEGDYELPFTGRQIHLQRPIKDRLWDMRAWKSFASLIKTEQPDLIQANAADTLKFAVFSKLINGWKVPIIFRNASLVSRYITSFWVNKFNGFLYSQIDAIASVSAVSAKDFKSTFTAYQKLHQIIPIGIDVPLLPDKKEEIADPVLVHIGGFTFEKNHQALILIFKEISIRFPKATLWLFGEGPLKTNVMQQVTDLGLNEQVLFKGNLANSFQFVPDNSIFVLPSVIEGLPAVILEAFAYNVPVIAYNVGGIGEVVKNKETGWLVEAGASQAFKDSILEVISSPASELEKITAAAQSLVLKNYQIDQVAKAFESFYRSVIARV</sequence>
<dbReference type="Pfam" id="PF13439">
    <property type="entry name" value="Glyco_transf_4"/>
    <property type="match status" value="1"/>
</dbReference>
<dbReference type="Pfam" id="PF00534">
    <property type="entry name" value="Glycos_transf_1"/>
    <property type="match status" value="1"/>
</dbReference>
<dbReference type="InterPro" id="IPR028098">
    <property type="entry name" value="Glyco_trans_4-like_N"/>
</dbReference>
<feature type="domain" description="Glycosyltransferase subfamily 4-like N-terminal" evidence="2">
    <location>
        <begin position="13"/>
        <end position="169"/>
    </location>
</feature>
<dbReference type="PANTHER" id="PTHR45947:SF3">
    <property type="entry name" value="SULFOQUINOVOSYL TRANSFERASE SQD2"/>
    <property type="match status" value="1"/>
</dbReference>
<evidence type="ECO:0000259" key="1">
    <source>
        <dbReference type="Pfam" id="PF00534"/>
    </source>
</evidence>
<dbReference type="GO" id="GO:0016758">
    <property type="term" value="F:hexosyltransferase activity"/>
    <property type="evidence" value="ECO:0007669"/>
    <property type="project" value="TreeGrafter"/>
</dbReference>
<protein>
    <submittedName>
        <fullName evidence="3">Glycosyltransferase involved in cell wall bisynthesis</fullName>
    </submittedName>
</protein>
<accession>A0A1I1CGF6</accession>
<gene>
    <name evidence="3" type="ORF">SAMN04489723_12814</name>
</gene>
<feature type="domain" description="Glycosyl transferase family 1" evidence="1">
    <location>
        <begin position="180"/>
        <end position="333"/>
    </location>
</feature>
<organism evidence="3 4">
    <name type="scientific">Algoriphagus aquimarinus</name>
    <dbReference type="NCBI Taxonomy" id="237018"/>
    <lineage>
        <taxon>Bacteria</taxon>
        <taxon>Pseudomonadati</taxon>
        <taxon>Bacteroidota</taxon>
        <taxon>Cytophagia</taxon>
        <taxon>Cytophagales</taxon>
        <taxon>Cyclobacteriaceae</taxon>
        <taxon>Algoriphagus</taxon>
    </lineage>
</organism>
<dbReference type="Proteomes" id="UP000198790">
    <property type="component" value="Unassembled WGS sequence"/>
</dbReference>
<dbReference type="Gene3D" id="3.40.50.2000">
    <property type="entry name" value="Glycogen Phosphorylase B"/>
    <property type="match status" value="2"/>
</dbReference>